<accession>A0A3L7A317</accession>
<dbReference type="EMBL" id="RCUX01000009">
    <property type="protein sequence ID" value="RLP74716.1"/>
    <property type="molecule type" value="Genomic_DNA"/>
</dbReference>
<feature type="transmembrane region" description="Helical" evidence="5">
    <location>
        <begin position="103"/>
        <end position="123"/>
    </location>
</feature>
<organism evidence="8 9">
    <name type="scientific">Mycetocola tolaasinivorans</name>
    <dbReference type="NCBI Taxonomy" id="76635"/>
    <lineage>
        <taxon>Bacteria</taxon>
        <taxon>Bacillati</taxon>
        <taxon>Actinomycetota</taxon>
        <taxon>Actinomycetes</taxon>
        <taxon>Micrococcales</taxon>
        <taxon>Microbacteriaceae</taxon>
        <taxon>Mycetocola</taxon>
    </lineage>
</organism>
<dbReference type="PANTHER" id="PTHR43759:SF1">
    <property type="entry name" value="GLUCOSE IMPORT SYSTEM PERMEASE PROTEIN GLCT"/>
    <property type="match status" value="1"/>
</dbReference>
<evidence type="ECO:0000256" key="4">
    <source>
        <dbReference type="ARBA" id="ARBA00023136"/>
    </source>
</evidence>
<dbReference type="OrthoDB" id="34224at2"/>
<dbReference type="InterPro" id="IPR000515">
    <property type="entry name" value="MetI-like"/>
</dbReference>
<evidence type="ECO:0000259" key="7">
    <source>
        <dbReference type="PROSITE" id="PS50928"/>
    </source>
</evidence>
<reference evidence="8 9" key="1">
    <citation type="submission" date="2018-10" db="EMBL/GenBank/DDBJ databases">
        <authorList>
            <person name="Li J."/>
        </authorList>
    </citation>
    <scope>NUCLEOTIDE SEQUENCE [LARGE SCALE GENOMIC DNA]</scope>
    <source>
        <strain evidence="8 9">IF 016277</strain>
    </source>
</reference>
<evidence type="ECO:0000256" key="6">
    <source>
        <dbReference type="SAM" id="MobiDB-lite"/>
    </source>
</evidence>
<dbReference type="GO" id="GO:0055085">
    <property type="term" value="P:transmembrane transport"/>
    <property type="evidence" value="ECO:0007669"/>
    <property type="project" value="InterPro"/>
</dbReference>
<evidence type="ECO:0000256" key="2">
    <source>
        <dbReference type="ARBA" id="ARBA00022692"/>
    </source>
</evidence>
<comment type="similarity">
    <text evidence="5">Belongs to the binding-protein-dependent transport system permease family.</text>
</comment>
<comment type="subcellular location">
    <subcellularLocation>
        <location evidence="5">Cell membrane</location>
        <topology evidence="5">Multi-pass membrane protein</topology>
    </subcellularLocation>
    <subcellularLocation>
        <location evidence="1">Membrane</location>
        <topology evidence="1">Multi-pass membrane protein</topology>
    </subcellularLocation>
</comment>
<dbReference type="GO" id="GO:0005886">
    <property type="term" value="C:plasma membrane"/>
    <property type="evidence" value="ECO:0007669"/>
    <property type="project" value="UniProtKB-SubCell"/>
</dbReference>
<dbReference type="SUPFAM" id="SSF161098">
    <property type="entry name" value="MetI-like"/>
    <property type="match status" value="1"/>
</dbReference>
<feature type="transmembrane region" description="Helical" evidence="5">
    <location>
        <begin position="30"/>
        <end position="51"/>
    </location>
</feature>
<evidence type="ECO:0000256" key="3">
    <source>
        <dbReference type="ARBA" id="ARBA00022989"/>
    </source>
</evidence>
<keyword evidence="2 5" id="KW-0812">Transmembrane</keyword>
<keyword evidence="9" id="KW-1185">Reference proteome</keyword>
<feature type="transmembrane region" description="Helical" evidence="5">
    <location>
        <begin position="135"/>
        <end position="157"/>
    </location>
</feature>
<evidence type="ECO:0000313" key="8">
    <source>
        <dbReference type="EMBL" id="RLP74716.1"/>
    </source>
</evidence>
<dbReference type="InterPro" id="IPR052730">
    <property type="entry name" value="Sugar_ABC_transporter"/>
</dbReference>
<keyword evidence="5" id="KW-0813">Transport</keyword>
<proteinExistence type="inferred from homology"/>
<dbReference type="PANTHER" id="PTHR43759">
    <property type="entry name" value="TREHALOSE TRANSPORT SYSTEM PERMEASE PROTEIN SUGA"/>
    <property type="match status" value="1"/>
</dbReference>
<evidence type="ECO:0000256" key="1">
    <source>
        <dbReference type="ARBA" id="ARBA00004141"/>
    </source>
</evidence>
<comment type="caution">
    <text evidence="8">The sequence shown here is derived from an EMBL/GenBank/DDBJ whole genome shotgun (WGS) entry which is preliminary data.</text>
</comment>
<dbReference type="Gene3D" id="1.10.3720.10">
    <property type="entry name" value="MetI-like"/>
    <property type="match status" value="1"/>
</dbReference>
<feature type="transmembrane region" description="Helical" evidence="5">
    <location>
        <begin position="224"/>
        <end position="246"/>
    </location>
</feature>
<dbReference type="InterPro" id="IPR035906">
    <property type="entry name" value="MetI-like_sf"/>
</dbReference>
<dbReference type="AlphaFoldDB" id="A0A3L7A317"/>
<name>A0A3L7A317_9MICO</name>
<gene>
    <name evidence="8" type="ORF">D9V32_11800</name>
</gene>
<dbReference type="Proteomes" id="UP000272503">
    <property type="component" value="Unassembled WGS sequence"/>
</dbReference>
<feature type="domain" description="ABC transmembrane type-1" evidence="7">
    <location>
        <begin position="98"/>
        <end position="303"/>
    </location>
</feature>
<feature type="transmembrane region" description="Helical" evidence="5">
    <location>
        <begin position="285"/>
        <end position="307"/>
    </location>
</feature>
<dbReference type="RefSeq" id="WP_121649116.1">
    <property type="nucleotide sequence ID" value="NZ_RCUX01000009.1"/>
</dbReference>
<evidence type="ECO:0000256" key="5">
    <source>
        <dbReference type="RuleBase" id="RU363032"/>
    </source>
</evidence>
<dbReference type="Pfam" id="PF00528">
    <property type="entry name" value="BPD_transp_1"/>
    <property type="match status" value="1"/>
</dbReference>
<protein>
    <submittedName>
        <fullName evidence="8">Sugar ABC transporter permease</fullName>
    </submittedName>
</protein>
<sequence length="348" mass="37502">MTAVVHGKTRSAGTPARPPVRQSWHNEGRLALTLLAPGVLVMVVVIVLPILETIRQSLFGAPGLDPATGFVNETEPFVALANYTDIFSSTGERFWRALGNTSFFAVATVVPETIIGVGMALIMNQALRARALVRVAILIPWAIPTALSGVLWGWIFSANGVANAFLPTQVLWTSDGFAAQLAVIMADTWKTAPFLALLVLAGLQTIPVEVYEAARVDGAGPWRRFIGVTLPLVRPALVVAILFRMLDALRMFDLPYVLIGPRKSSVETISMLAQDEAAALRYGSAAAYAIILFLYIFLIAFVFVRMFGADVLGARDRVGPTRAERRAAKANARFIAAASAASPKETLR</sequence>
<dbReference type="PROSITE" id="PS50928">
    <property type="entry name" value="ABC_TM1"/>
    <property type="match status" value="1"/>
</dbReference>
<dbReference type="CDD" id="cd06261">
    <property type="entry name" value="TM_PBP2"/>
    <property type="match status" value="1"/>
</dbReference>
<evidence type="ECO:0000313" key="9">
    <source>
        <dbReference type="Proteomes" id="UP000272503"/>
    </source>
</evidence>
<keyword evidence="4 5" id="KW-0472">Membrane</keyword>
<feature type="transmembrane region" description="Helical" evidence="5">
    <location>
        <begin position="177"/>
        <end position="203"/>
    </location>
</feature>
<keyword evidence="3 5" id="KW-1133">Transmembrane helix</keyword>
<feature type="region of interest" description="Disordered" evidence="6">
    <location>
        <begin position="1"/>
        <end position="22"/>
    </location>
</feature>